<dbReference type="Proteomes" id="UP000035218">
    <property type="component" value="Unassembled WGS sequence"/>
</dbReference>
<gene>
    <name evidence="2" type="ORF">AA984_17640</name>
    <name evidence="1" type="ORF">BFO01nite_17500</name>
</gene>
<dbReference type="AlphaFoldDB" id="A0A837KM51"/>
<dbReference type="Proteomes" id="UP000319498">
    <property type="component" value="Unassembled WGS sequence"/>
</dbReference>
<organism evidence="2 3">
    <name type="scientific">Brevibacillus formosus</name>
    <dbReference type="NCBI Taxonomy" id="54913"/>
    <lineage>
        <taxon>Bacteria</taxon>
        <taxon>Bacillati</taxon>
        <taxon>Bacillota</taxon>
        <taxon>Bacilli</taxon>
        <taxon>Bacillales</taxon>
        <taxon>Paenibacillaceae</taxon>
        <taxon>Brevibacillus</taxon>
    </lineage>
</organism>
<keyword evidence="4" id="KW-1185">Reference proteome</keyword>
<reference evidence="2 3" key="1">
    <citation type="submission" date="2015-05" db="EMBL/GenBank/DDBJ databases">
        <title>Genome sequencing project for genomic taxonomy and phylogenomics of Bacillus-like bacteria.</title>
        <authorList>
            <person name="Liu B."/>
            <person name="Wang J."/>
            <person name="Zhu Y."/>
            <person name="Liu G."/>
            <person name="Chen Q."/>
            <person name="Chen Z."/>
            <person name="Lan J."/>
            <person name="Che J."/>
            <person name="Ge C."/>
            <person name="Shi H."/>
            <person name="Pan Z."/>
            <person name="Liu X."/>
        </authorList>
    </citation>
    <scope>NUCLEOTIDE SEQUENCE [LARGE SCALE GENOMIC DNA]</scope>
    <source>
        <strain evidence="2 3">DSM 9885</strain>
    </source>
</reference>
<reference evidence="1 4" key="2">
    <citation type="submission" date="2019-06" db="EMBL/GenBank/DDBJ databases">
        <title>Whole genome shotgun sequence of Brevibacillus formosus NBRC 15716.</title>
        <authorList>
            <person name="Hosoyama A."/>
            <person name="Uohara A."/>
            <person name="Ohji S."/>
            <person name="Ichikawa N."/>
        </authorList>
    </citation>
    <scope>NUCLEOTIDE SEQUENCE [LARGE SCALE GENOMIC DNA]</scope>
    <source>
        <strain evidence="1 4">NBRC 15716</strain>
    </source>
</reference>
<accession>A0A837KM51</accession>
<name>A0A837KM51_9BACL</name>
<dbReference type="EMBL" id="BJOL01000010">
    <property type="protein sequence ID" value="GED57618.1"/>
    <property type="molecule type" value="Genomic_DNA"/>
</dbReference>
<evidence type="ECO:0000313" key="3">
    <source>
        <dbReference type="Proteomes" id="UP000035218"/>
    </source>
</evidence>
<comment type="caution">
    <text evidence="2">The sequence shown here is derived from an EMBL/GenBank/DDBJ whole genome shotgun (WGS) entry which is preliminary data.</text>
</comment>
<dbReference type="OrthoDB" id="7012009at2"/>
<protein>
    <submittedName>
        <fullName evidence="2">Uncharacterized protein</fullName>
    </submittedName>
</protein>
<evidence type="ECO:0000313" key="1">
    <source>
        <dbReference type="EMBL" id="GED57618.1"/>
    </source>
</evidence>
<evidence type="ECO:0000313" key="2">
    <source>
        <dbReference type="EMBL" id="KLH97696.1"/>
    </source>
</evidence>
<dbReference type="RefSeq" id="WP_047071483.1">
    <property type="nucleotide sequence ID" value="NZ_BJOL01000010.1"/>
</dbReference>
<dbReference type="GeneID" id="87586883"/>
<dbReference type="EMBL" id="LDCN01000005">
    <property type="protein sequence ID" value="KLH97696.1"/>
    <property type="molecule type" value="Genomic_DNA"/>
</dbReference>
<sequence>MECRLGNSIVSKDLITFRDMGYGQKLMDREAIHYDLFLSHDEFKGAVEDSYNKFVDETKEDDKLTNYLDSIGLYEIGYPDFNNIFKDHKELLGEIIKDYLYQQLLEKCTSQSSSVNWQFAINTIDQIIIYSDHVRISGEAYEILKSLS</sequence>
<proteinExistence type="predicted"/>
<evidence type="ECO:0000313" key="4">
    <source>
        <dbReference type="Proteomes" id="UP000319498"/>
    </source>
</evidence>